<comment type="caution">
    <text evidence="1">The sequence shown here is derived from an EMBL/GenBank/DDBJ whole genome shotgun (WGS) entry which is preliminary data.</text>
</comment>
<proteinExistence type="predicted"/>
<reference evidence="1 2" key="1">
    <citation type="submission" date="2019-07" db="EMBL/GenBank/DDBJ databases">
        <title>Whole genome shotgun sequence of Nocardia ninae NBRC 108245.</title>
        <authorList>
            <person name="Hosoyama A."/>
            <person name="Uohara A."/>
            <person name="Ohji S."/>
            <person name="Ichikawa N."/>
        </authorList>
    </citation>
    <scope>NUCLEOTIDE SEQUENCE [LARGE SCALE GENOMIC DNA]</scope>
    <source>
        <strain evidence="1 2">NBRC 108245</strain>
    </source>
</reference>
<evidence type="ECO:0000313" key="1">
    <source>
        <dbReference type="EMBL" id="GEM35730.1"/>
    </source>
</evidence>
<gene>
    <name evidence="1" type="ORF">NN4_02490</name>
</gene>
<accession>A0A511M521</accession>
<dbReference type="AlphaFoldDB" id="A0A511M521"/>
<organism evidence="1 2">
    <name type="scientific">Nocardia ninae NBRC 108245</name>
    <dbReference type="NCBI Taxonomy" id="1210091"/>
    <lineage>
        <taxon>Bacteria</taxon>
        <taxon>Bacillati</taxon>
        <taxon>Actinomycetota</taxon>
        <taxon>Actinomycetes</taxon>
        <taxon>Mycobacteriales</taxon>
        <taxon>Nocardiaceae</taxon>
        <taxon>Nocardia</taxon>
    </lineage>
</organism>
<dbReference type="RefSeq" id="WP_147128052.1">
    <property type="nucleotide sequence ID" value="NZ_BJXA01000001.1"/>
</dbReference>
<keyword evidence="2" id="KW-1185">Reference proteome</keyword>
<name>A0A511M521_9NOCA</name>
<dbReference type="Proteomes" id="UP000321424">
    <property type="component" value="Unassembled WGS sequence"/>
</dbReference>
<dbReference type="EMBL" id="BJXA01000001">
    <property type="protein sequence ID" value="GEM35730.1"/>
    <property type="molecule type" value="Genomic_DNA"/>
</dbReference>
<protein>
    <submittedName>
        <fullName evidence="1">Uncharacterized protein</fullName>
    </submittedName>
</protein>
<sequence length="63" mass="6968">MAMVPARVSSLTSSGTTIAPVGARELPSEVRWHPHGLRGYLWTSQRPYGLQHASSRTTREPTH</sequence>
<evidence type="ECO:0000313" key="2">
    <source>
        <dbReference type="Proteomes" id="UP000321424"/>
    </source>
</evidence>